<comment type="caution">
    <text evidence="1">The sequence shown here is derived from an EMBL/GenBank/DDBJ whole genome shotgun (WGS) entry which is preliminary data.</text>
</comment>
<evidence type="ECO:0000313" key="2">
    <source>
        <dbReference type="Proteomes" id="UP001186944"/>
    </source>
</evidence>
<proteinExistence type="predicted"/>
<accession>A0AA89C0X8</accession>
<keyword evidence="2" id="KW-1185">Reference proteome</keyword>
<dbReference type="Proteomes" id="UP001186944">
    <property type="component" value="Unassembled WGS sequence"/>
</dbReference>
<sequence>MTAMIKPGALTSLLLTDSNATPTFNYKMRPEYNKIYKKDVTGWVGYDEKRTHFEEILITEIFECVEETDDQPKLIELGYMCPQGHVSQYYHGFLYRYHNDTKLIPIYDSNGWLAGIQAIIPANMKGFNSKNESIQLPPIETMPPVIPMFTNAGSPYFTITAYFKHPKLVCNPIAKVQAGKGLYIQTGKDPVINHKQIPMEAKDLDDNWKRADCLPSMGTHYFYNLTKNLACEQIYPVFLMYDNEGHLGAFGWTFQGEPLDGDISVVDWFKLTKETFYFAFDPTQLPSCMFTDGFQIFGLHIWLQPHNRSTMMICPTKTITKKPTVVDTSTRIYNPMVENGDPEMKGQSNQNNNIINADPGDSASVPKFNISLLCTIFILLRTLLQRFQFRIV</sequence>
<organism evidence="1 2">
    <name type="scientific">Pinctada imbricata</name>
    <name type="common">Atlantic pearl-oyster</name>
    <name type="synonym">Pinctada martensii</name>
    <dbReference type="NCBI Taxonomy" id="66713"/>
    <lineage>
        <taxon>Eukaryota</taxon>
        <taxon>Metazoa</taxon>
        <taxon>Spiralia</taxon>
        <taxon>Lophotrochozoa</taxon>
        <taxon>Mollusca</taxon>
        <taxon>Bivalvia</taxon>
        <taxon>Autobranchia</taxon>
        <taxon>Pteriomorphia</taxon>
        <taxon>Pterioida</taxon>
        <taxon>Pterioidea</taxon>
        <taxon>Pteriidae</taxon>
        <taxon>Pinctada</taxon>
    </lineage>
</organism>
<protein>
    <submittedName>
        <fullName evidence="1">Uncharacterized protein</fullName>
    </submittedName>
</protein>
<evidence type="ECO:0000313" key="1">
    <source>
        <dbReference type="EMBL" id="KAK3101821.1"/>
    </source>
</evidence>
<reference evidence="1" key="1">
    <citation type="submission" date="2019-08" db="EMBL/GenBank/DDBJ databases">
        <title>The improved chromosome-level genome for the pearl oyster Pinctada fucata martensii using PacBio sequencing and Hi-C.</title>
        <authorList>
            <person name="Zheng Z."/>
        </authorList>
    </citation>
    <scope>NUCLEOTIDE SEQUENCE</scope>
    <source>
        <strain evidence="1">ZZ-2019</strain>
        <tissue evidence="1">Adductor muscle</tissue>
    </source>
</reference>
<gene>
    <name evidence="1" type="ORF">FSP39_006599</name>
</gene>
<dbReference type="EMBL" id="VSWD01000005">
    <property type="protein sequence ID" value="KAK3101821.1"/>
    <property type="molecule type" value="Genomic_DNA"/>
</dbReference>
<dbReference type="AlphaFoldDB" id="A0AA89C0X8"/>
<name>A0AA89C0X8_PINIB</name>